<protein>
    <submittedName>
        <fullName evidence="2">Helix-turn-helix domain-containing protein</fullName>
    </submittedName>
</protein>
<keyword evidence="3" id="KW-1185">Reference proteome</keyword>
<accession>A0A1I4C6U3</accession>
<dbReference type="OrthoDB" id="3462393at2"/>
<dbReference type="InterPro" id="IPR010982">
    <property type="entry name" value="Lambda_DNA-bd_dom_sf"/>
</dbReference>
<sequence>MPARDNPTVRQVRLGAELRKLRERAGKTAREAAGLLGTDQGKVSHIESGRIGVSEERVRRLASYYSCGDGELIDALCAIACERRGRHWWEEYRGILAPGFLDLAELEHHATFLRLMQTVSLPGLFQTEDYARALFSGAIPRLPTSEIEARVEHRMRRCMIFERDEPPVVVAIIHEAALRMRFGGRRVVRAQLEKLLEVTEWPSVTVRVVPFTNESFIEVTQPVLYAGGVVPQLDTLQMDTPFGGRYLHAEAVLHSYRQLLDIAEDGSLTAEESRQLIHHIAREL</sequence>
<name>A0A1I4C6U3_9ACTN</name>
<dbReference type="Pfam" id="PF19054">
    <property type="entry name" value="DUF5753"/>
    <property type="match status" value="1"/>
</dbReference>
<evidence type="ECO:0000259" key="1">
    <source>
        <dbReference type="PROSITE" id="PS50943"/>
    </source>
</evidence>
<reference evidence="3" key="1">
    <citation type="submission" date="2016-10" db="EMBL/GenBank/DDBJ databases">
        <authorList>
            <person name="Varghese N."/>
            <person name="Submissions S."/>
        </authorList>
    </citation>
    <scope>NUCLEOTIDE SEQUENCE [LARGE SCALE GENOMIC DNA]</scope>
    <source>
        <strain evidence="3">PL19</strain>
    </source>
</reference>
<dbReference type="CDD" id="cd00093">
    <property type="entry name" value="HTH_XRE"/>
    <property type="match status" value="1"/>
</dbReference>
<proteinExistence type="predicted"/>
<dbReference type="AlphaFoldDB" id="A0A1I4C6U3"/>
<dbReference type="Proteomes" id="UP000198928">
    <property type="component" value="Unassembled WGS sequence"/>
</dbReference>
<dbReference type="Gene3D" id="1.10.260.40">
    <property type="entry name" value="lambda repressor-like DNA-binding domains"/>
    <property type="match status" value="1"/>
</dbReference>
<feature type="domain" description="HTH cro/C1-type" evidence="1">
    <location>
        <begin position="18"/>
        <end position="73"/>
    </location>
</feature>
<dbReference type="PROSITE" id="PS50943">
    <property type="entry name" value="HTH_CROC1"/>
    <property type="match status" value="1"/>
</dbReference>
<dbReference type="InterPro" id="IPR001387">
    <property type="entry name" value="Cro/C1-type_HTH"/>
</dbReference>
<evidence type="ECO:0000313" key="2">
    <source>
        <dbReference type="EMBL" id="SFK76009.1"/>
    </source>
</evidence>
<dbReference type="SMART" id="SM00530">
    <property type="entry name" value="HTH_XRE"/>
    <property type="match status" value="1"/>
</dbReference>
<dbReference type="SUPFAM" id="SSF47413">
    <property type="entry name" value="lambda repressor-like DNA-binding domains"/>
    <property type="match status" value="1"/>
</dbReference>
<dbReference type="EMBL" id="FOSG01000008">
    <property type="protein sequence ID" value="SFK76009.1"/>
    <property type="molecule type" value="Genomic_DNA"/>
</dbReference>
<dbReference type="InterPro" id="IPR043917">
    <property type="entry name" value="DUF5753"/>
</dbReference>
<organism evidence="2 3">
    <name type="scientific">Streptomyces pini</name>
    <dbReference type="NCBI Taxonomy" id="1520580"/>
    <lineage>
        <taxon>Bacteria</taxon>
        <taxon>Bacillati</taxon>
        <taxon>Actinomycetota</taxon>
        <taxon>Actinomycetes</taxon>
        <taxon>Kitasatosporales</taxon>
        <taxon>Streptomycetaceae</taxon>
        <taxon>Streptomyces</taxon>
    </lineage>
</organism>
<dbReference type="Pfam" id="PF13560">
    <property type="entry name" value="HTH_31"/>
    <property type="match status" value="1"/>
</dbReference>
<dbReference type="RefSeq" id="WP_093849974.1">
    <property type="nucleotide sequence ID" value="NZ_FOSG01000008.1"/>
</dbReference>
<gene>
    <name evidence="2" type="ORF">SAMN05192584_108256</name>
</gene>
<evidence type="ECO:0000313" key="3">
    <source>
        <dbReference type="Proteomes" id="UP000198928"/>
    </source>
</evidence>
<dbReference type="GO" id="GO:0003677">
    <property type="term" value="F:DNA binding"/>
    <property type="evidence" value="ECO:0007669"/>
    <property type="project" value="InterPro"/>
</dbReference>